<dbReference type="InterPro" id="IPR012983">
    <property type="entry name" value="PHR"/>
</dbReference>
<dbReference type="GO" id="GO:0005829">
    <property type="term" value="C:cytosol"/>
    <property type="evidence" value="ECO:0007669"/>
    <property type="project" value="TreeGrafter"/>
</dbReference>
<dbReference type="Proteomes" id="UP000507470">
    <property type="component" value="Unassembled WGS sequence"/>
</dbReference>
<evidence type="ECO:0000313" key="4">
    <source>
        <dbReference type="EMBL" id="CAC5415446.1"/>
    </source>
</evidence>
<keyword evidence="5" id="KW-1185">Reference proteome</keyword>
<dbReference type="EMBL" id="CACVKT020008440">
    <property type="protein sequence ID" value="CAC5415446.1"/>
    <property type="molecule type" value="Genomic_DNA"/>
</dbReference>
<dbReference type="SMART" id="SM00225">
    <property type="entry name" value="BTB"/>
    <property type="match status" value="1"/>
</dbReference>
<gene>
    <name evidence="4" type="ORF">MCOR_48143</name>
</gene>
<proteinExistence type="predicted"/>
<name>A0A6J8E5U0_MYTCO</name>
<dbReference type="Pfam" id="PF00651">
    <property type="entry name" value="BTB"/>
    <property type="match status" value="1"/>
</dbReference>
<dbReference type="InterPro" id="IPR038648">
    <property type="entry name" value="PHR_sf"/>
</dbReference>
<comment type="subcellular location">
    <subcellularLocation>
        <location evidence="1">Cytoplasm</location>
    </subcellularLocation>
</comment>
<dbReference type="PANTHER" id="PTHR45774:SF4">
    <property type="entry name" value="AXUNDEAD, ISOFORM F"/>
    <property type="match status" value="1"/>
</dbReference>
<dbReference type="PANTHER" id="PTHR45774">
    <property type="entry name" value="BTB/POZ DOMAIN-CONTAINING"/>
    <property type="match status" value="1"/>
</dbReference>
<dbReference type="InterPro" id="IPR011333">
    <property type="entry name" value="SKP1/BTB/POZ_sf"/>
</dbReference>
<evidence type="ECO:0000313" key="5">
    <source>
        <dbReference type="Proteomes" id="UP000507470"/>
    </source>
</evidence>
<sequence length="412" mass="47239">MSNIALKLKDAFQEQLFCDVRLTLQNGSLLKCHSVVLLINSDFFQGRLSGRWDQNTTIDCTLFPSDVMTILIKYLYGINPSLNIDVIPNILQACDYYAFNELKFKCITYIDENISRETVFNILALSEEFTLTNISTKCLNFIDTEVENLLLNFPDGFYDLPIRIVLKIIYRDNLQIHEQFLFDCLIIYEEKYNKDDIWKQIKYHVRYLSMSLEYFVCKVVQRNILPADVTNKILLYLSSNDKVDFSGCDIISLPRNIDSEGDICVKRFFGKSSDPSWEPDKLVDDRLTFSVSRNIKLKSVILYGSPNESFIYSLSLYEQNGDLIQNCKTRILFQTTVFPIVFPRKMSLRPETKYTLVAIKTGPASYSGVGGVGSCRVQVPSGERLRVKFENSLGLSTIGKGQFNGLVFSEIM</sequence>
<dbReference type="AlphaFoldDB" id="A0A6J8E5U0"/>
<dbReference type="Gene3D" id="2.60.120.820">
    <property type="entry name" value="PHR domain"/>
    <property type="match status" value="1"/>
</dbReference>
<dbReference type="OrthoDB" id="6359816at2759"/>
<evidence type="ECO:0000259" key="3">
    <source>
        <dbReference type="PROSITE" id="PS50097"/>
    </source>
</evidence>
<dbReference type="CDD" id="cd18186">
    <property type="entry name" value="BTB_POZ_ZBTB_KLHL-like"/>
    <property type="match status" value="1"/>
</dbReference>
<dbReference type="Pfam" id="PF08005">
    <property type="entry name" value="PHR"/>
    <property type="match status" value="1"/>
</dbReference>
<reference evidence="4 5" key="1">
    <citation type="submission" date="2020-06" db="EMBL/GenBank/DDBJ databases">
        <authorList>
            <person name="Li R."/>
            <person name="Bekaert M."/>
        </authorList>
    </citation>
    <scope>NUCLEOTIDE SEQUENCE [LARGE SCALE GENOMIC DNA]</scope>
    <source>
        <strain evidence="5">wild</strain>
    </source>
</reference>
<keyword evidence="2" id="KW-0963">Cytoplasm</keyword>
<dbReference type="Gene3D" id="1.25.40.420">
    <property type="match status" value="1"/>
</dbReference>
<feature type="domain" description="BTB" evidence="3">
    <location>
        <begin position="18"/>
        <end position="76"/>
    </location>
</feature>
<organism evidence="4 5">
    <name type="scientific">Mytilus coruscus</name>
    <name type="common">Sea mussel</name>
    <dbReference type="NCBI Taxonomy" id="42192"/>
    <lineage>
        <taxon>Eukaryota</taxon>
        <taxon>Metazoa</taxon>
        <taxon>Spiralia</taxon>
        <taxon>Lophotrochozoa</taxon>
        <taxon>Mollusca</taxon>
        <taxon>Bivalvia</taxon>
        <taxon>Autobranchia</taxon>
        <taxon>Pteriomorphia</taxon>
        <taxon>Mytilida</taxon>
        <taxon>Mytiloidea</taxon>
        <taxon>Mytilidae</taxon>
        <taxon>Mytilinae</taxon>
        <taxon>Mytilus</taxon>
    </lineage>
</organism>
<dbReference type="Gene3D" id="3.30.710.10">
    <property type="entry name" value="Potassium Channel Kv1.1, Chain A"/>
    <property type="match status" value="1"/>
</dbReference>
<accession>A0A6J8E5U0</accession>
<dbReference type="GO" id="GO:0022008">
    <property type="term" value="P:neurogenesis"/>
    <property type="evidence" value="ECO:0007669"/>
    <property type="project" value="TreeGrafter"/>
</dbReference>
<protein>
    <submittedName>
        <fullName evidence="4">BTBD3_6</fullName>
    </submittedName>
</protein>
<dbReference type="InterPro" id="IPR000210">
    <property type="entry name" value="BTB/POZ_dom"/>
</dbReference>
<evidence type="ECO:0000256" key="1">
    <source>
        <dbReference type="ARBA" id="ARBA00004496"/>
    </source>
</evidence>
<dbReference type="PROSITE" id="PS50097">
    <property type="entry name" value="BTB"/>
    <property type="match status" value="1"/>
</dbReference>
<evidence type="ECO:0000256" key="2">
    <source>
        <dbReference type="ARBA" id="ARBA00022490"/>
    </source>
</evidence>
<dbReference type="SUPFAM" id="SSF54695">
    <property type="entry name" value="POZ domain"/>
    <property type="match status" value="1"/>
</dbReference>